<dbReference type="CDD" id="cd00090">
    <property type="entry name" value="HTH_ARSR"/>
    <property type="match status" value="1"/>
</dbReference>
<sequence>MANKNKPSDPTGKPGDGWQFHPSEFAQSIAFNLRLAQSASFSEFRRITEENGLKPGDYAVLRMIEENPGITPSQISSANGRDKSTLTPHLGNLERQGLISREKSSKDRRVQHLYLTPAGQEKVVILARHARSHDANLDTLMTAAEKRKLLDLLVRITRWQPAA</sequence>
<dbReference type="PRINTS" id="PR00598">
    <property type="entry name" value="HTHMARR"/>
</dbReference>
<dbReference type="SMART" id="SM00347">
    <property type="entry name" value="HTH_MARR"/>
    <property type="match status" value="1"/>
</dbReference>
<protein>
    <recommendedName>
        <fullName evidence="2">HTH marR-type domain-containing protein</fullName>
    </recommendedName>
</protein>
<proteinExistence type="predicted"/>
<dbReference type="SUPFAM" id="SSF46785">
    <property type="entry name" value="Winged helix' DNA-binding domain"/>
    <property type="match status" value="1"/>
</dbReference>
<dbReference type="AlphaFoldDB" id="A0A401J3Z9"/>
<accession>A0A401J3Z9</accession>
<dbReference type="InterPro" id="IPR036388">
    <property type="entry name" value="WH-like_DNA-bd_sf"/>
</dbReference>
<evidence type="ECO:0000256" key="1">
    <source>
        <dbReference type="SAM" id="MobiDB-lite"/>
    </source>
</evidence>
<feature type="region of interest" description="Disordered" evidence="1">
    <location>
        <begin position="69"/>
        <end position="89"/>
    </location>
</feature>
<comment type="caution">
    <text evidence="3">The sequence shown here is derived from an EMBL/GenBank/DDBJ whole genome shotgun (WGS) entry which is preliminary data.</text>
</comment>
<feature type="compositionally biased region" description="Polar residues" evidence="1">
    <location>
        <begin position="70"/>
        <end position="79"/>
    </location>
</feature>
<evidence type="ECO:0000259" key="2">
    <source>
        <dbReference type="PROSITE" id="PS50995"/>
    </source>
</evidence>
<keyword evidence="4" id="KW-1185">Reference proteome</keyword>
<dbReference type="Gene3D" id="1.10.10.10">
    <property type="entry name" value="Winged helix-like DNA-binding domain superfamily/Winged helix DNA-binding domain"/>
    <property type="match status" value="1"/>
</dbReference>
<dbReference type="InterPro" id="IPR011991">
    <property type="entry name" value="ArsR-like_HTH"/>
</dbReference>
<dbReference type="Proteomes" id="UP000290975">
    <property type="component" value="Unassembled WGS sequence"/>
</dbReference>
<dbReference type="EMBL" id="BBQY01000016">
    <property type="protein sequence ID" value="GBH31377.1"/>
    <property type="molecule type" value="Genomic_DNA"/>
</dbReference>
<dbReference type="PANTHER" id="PTHR33164:SF89">
    <property type="entry name" value="MARR FAMILY REGULATORY PROTEIN"/>
    <property type="match status" value="1"/>
</dbReference>
<dbReference type="PANTHER" id="PTHR33164">
    <property type="entry name" value="TRANSCRIPTIONAL REGULATOR, MARR FAMILY"/>
    <property type="match status" value="1"/>
</dbReference>
<dbReference type="InterPro" id="IPR039422">
    <property type="entry name" value="MarR/SlyA-like"/>
</dbReference>
<reference evidence="3 4" key="1">
    <citation type="submission" date="2014-12" db="EMBL/GenBank/DDBJ databases">
        <title>Whole genome sequencing of Sphingobium xenophagum OW59.</title>
        <authorList>
            <person name="Ohta Y."/>
            <person name="Nishi S."/>
            <person name="Hatada Y."/>
        </authorList>
    </citation>
    <scope>NUCLEOTIDE SEQUENCE [LARGE SCALE GENOMIC DNA]</scope>
    <source>
        <strain evidence="3 4">OW59</strain>
    </source>
</reference>
<dbReference type="RefSeq" id="WP_086485484.1">
    <property type="nucleotide sequence ID" value="NZ_BBQY01000016.1"/>
</dbReference>
<dbReference type="InterPro" id="IPR036390">
    <property type="entry name" value="WH_DNA-bd_sf"/>
</dbReference>
<dbReference type="GO" id="GO:0006950">
    <property type="term" value="P:response to stress"/>
    <property type="evidence" value="ECO:0007669"/>
    <property type="project" value="TreeGrafter"/>
</dbReference>
<dbReference type="PROSITE" id="PS50995">
    <property type="entry name" value="HTH_MARR_2"/>
    <property type="match status" value="1"/>
</dbReference>
<name>A0A401J3Z9_SPHXE</name>
<feature type="region of interest" description="Disordered" evidence="1">
    <location>
        <begin position="1"/>
        <end position="21"/>
    </location>
</feature>
<dbReference type="Pfam" id="PF01047">
    <property type="entry name" value="MarR"/>
    <property type="match status" value="1"/>
</dbReference>
<dbReference type="GO" id="GO:0003700">
    <property type="term" value="F:DNA-binding transcription factor activity"/>
    <property type="evidence" value="ECO:0007669"/>
    <property type="project" value="InterPro"/>
</dbReference>
<organism evidence="3 4">
    <name type="scientific">Sphingobium xenophagum</name>
    <dbReference type="NCBI Taxonomy" id="121428"/>
    <lineage>
        <taxon>Bacteria</taxon>
        <taxon>Pseudomonadati</taxon>
        <taxon>Pseudomonadota</taxon>
        <taxon>Alphaproteobacteria</taxon>
        <taxon>Sphingomonadales</taxon>
        <taxon>Sphingomonadaceae</taxon>
        <taxon>Sphingobium</taxon>
    </lineage>
</organism>
<evidence type="ECO:0000313" key="3">
    <source>
        <dbReference type="EMBL" id="GBH31377.1"/>
    </source>
</evidence>
<evidence type="ECO:0000313" key="4">
    <source>
        <dbReference type="Proteomes" id="UP000290975"/>
    </source>
</evidence>
<gene>
    <name evidence="3" type="ORF">MBESOW_P2633</name>
</gene>
<feature type="domain" description="HTH marR-type" evidence="2">
    <location>
        <begin position="26"/>
        <end position="158"/>
    </location>
</feature>
<dbReference type="InterPro" id="IPR000835">
    <property type="entry name" value="HTH_MarR-typ"/>
</dbReference>